<dbReference type="KEGG" id="pti:PHATRDRAFT_34307"/>
<dbReference type="AlphaFoldDB" id="B7FVN6"/>
<dbReference type="Gene3D" id="3.40.50.720">
    <property type="entry name" value="NAD(P)-binding Rossmann-like Domain"/>
    <property type="match status" value="1"/>
</dbReference>
<protein>
    <submittedName>
        <fullName evidence="3">Uncharacterized protein</fullName>
    </submittedName>
</protein>
<dbReference type="SUPFAM" id="SSF51735">
    <property type="entry name" value="NAD(P)-binding Rossmann-fold domains"/>
    <property type="match status" value="1"/>
</dbReference>
<dbReference type="OrthoDB" id="191139at2759"/>
<evidence type="ECO:0000313" key="4">
    <source>
        <dbReference type="Proteomes" id="UP000000759"/>
    </source>
</evidence>
<accession>B7FVN6</accession>
<gene>
    <name evidence="3" type="ORF">PHATRDRAFT_34307</name>
</gene>
<evidence type="ECO:0000256" key="1">
    <source>
        <dbReference type="ARBA" id="ARBA00006484"/>
    </source>
</evidence>
<dbReference type="InterPro" id="IPR036291">
    <property type="entry name" value="NAD(P)-bd_dom_sf"/>
</dbReference>
<evidence type="ECO:0000256" key="2">
    <source>
        <dbReference type="ARBA" id="ARBA00023002"/>
    </source>
</evidence>
<keyword evidence="2" id="KW-0560">Oxidoreductase</keyword>
<dbReference type="RefSeq" id="XP_002178962.1">
    <property type="nucleotide sequence ID" value="XM_002178926.1"/>
</dbReference>
<dbReference type="GO" id="GO:0016491">
    <property type="term" value="F:oxidoreductase activity"/>
    <property type="evidence" value="ECO:0007669"/>
    <property type="project" value="UniProtKB-KW"/>
</dbReference>
<proteinExistence type="inferred from homology"/>
<reference evidence="3 4" key="1">
    <citation type="journal article" date="2008" name="Nature">
        <title>The Phaeodactylum genome reveals the evolutionary history of diatom genomes.</title>
        <authorList>
            <person name="Bowler C."/>
            <person name="Allen A.E."/>
            <person name="Badger J.H."/>
            <person name="Grimwood J."/>
            <person name="Jabbari K."/>
            <person name="Kuo A."/>
            <person name="Maheswari U."/>
            <person name="Martens C."/>
            <person name="Maumus F."/>
            <person name="Otillar R.P."/>
            <person name="Rayko E."/>
            <person name="Salamov A."/>
            <person name="Vandepoele K."/>
            <person name="Beszteri B."/>
            <person name="Gruber A."/>
            <person name="Heijde M."/>
            <person name="Katinka M."/>
            <person name="Mock T."/>
            <person name="Valentin K."/>
            <person name="Verret F."/>
            <person name="Berges J.A."/>
            <person name="Brownlee C."/>
            <person name="Cadoret J.P."/>
            <person name="Chiovitti A."/>
            <person name="Choi C.J."/>
            <person name="Coesel S."/>
            <person name="De Martino A."/>
            <person name="Detter J.C."/>
            <person name="Durkin C."/>
            <person name="Falciatore A."/>
            <person name="Fournet J."/>
            <person name="Haruta M."/>
            <person name="Huysman M.J."/>
            <person name="Jenkins B.D."/>
            <person name="Jiroutova K."/>
            <person name="Jorgensen R.E."/>
            <person name="Joubert Y."/>
            <person name="Kaplan A."/>
            <person name="Kroger N."/>
            <person name="Kroth P.G."/>
            <person name="La Roche J."/>
            <person name="Lindquist E."/>
            <person name="Lommer M."/>
            <person name="Martin-Jezequel V."/>
            <person name="Lopez P.J."/>
            <person name="Lucas S."/>
            <person name="Mangogna M."/>
            <person name="McGinnis K."/>
            <person name="Medlin L.K."/>
            <person name="Montsant A."/>
            <person name="Oudot-Le Secq M.P."/>
            <person name="Napoli C."/>
            <person name="Obornik M."/>
            <person name="Parker M.S."/>
            <person name="Petit J.L."/>
            <person name="Porcel B.M."/>
            <person name="Poulsen N."/>
            <person name="Robison M."/>
            <person name="Rychlewski L."/>
            <person name="Rynearson T.A."/>
            <person name="Schmutz J."/>
            <person name="Shapiro H."/>
            <person name="Siaut M."/>
            <person name="Stanley M."/>
            <person name="Sussman M.R."/>
            <person name="Taylor A.R."/>
            <person name="Vardi A."/>
            <person name="von Dassow P."/>
            <person name="Vyverman W."/>
            <person name="Willis A."/>
            <person name="Wyrwicz L.S."/>
            <person name="Rokhsar D.S."/>
            <person name="Weissenbach J."/>
            <person name="Armbrust E.V."/>
            <person name="Green B.R."/>
            <person name="Van de Peer Y."/>
            <person name="Grigoriev I.V."/>
        </authorList>
    </citation>
    <scope>NUCLEOTIDE SEQUENCE [LARGE SCALE GENOMIC DNA]</scope>
    <source>
        <strain evidence="3 4">CCAP 1055/1</strain>
    </source>
</reference>
<dbReference type="PaxDb" id="2850-Phatr34307"/>
<dbReference type="PANTHER" id="PTHR24320">
    <property type="entry name" value="RETINOL DEHYDROGENASE"/>
    <property type="match status" value="1"/>
</dbReference>
<name>B7FVN6_PHATC</name>
<organism evidence="3 4">
    <name type="scientific">Phaeodactylum tricornutum (strain CCAP 1055/1)</name>
    <dbReference type="NCBI Taxonomy" id="556484"/>
    <lineage>
        <taxon>Eukaryota</taxon>
        <taxon>Sar</taxon>
        <taxon>Stramenopiles</taxon>
        <taxon>Ochrophyta</taxon>
        <taxon>Bacillariophyta</taxon>
        <taxon>Bacillariophyceae</taxon>
        <taxon>Bacillariophycidae</taxon>
        <taxon>Naviculales</taxon>
        <taxon>Phaeodactylaceae</taxon>
        <taxon>Phaeodactylum</taxon>
    </lineage>
</organism>
<dbReference type="HOGENOM" id="CLU_779570_0_0_1"/>
<evidence type="ECO:0000313" key="3">
    <source>
        <dbReference type="EMBL" id="EEC49660.1"/>
    </source>
</evidence>
<dbReference type="Proteomes" id="UP000000759">
    <property type="component" value="Chromosome 5"/>
</dbReference>
<dbReference type="PANTHER" id="PTHR24320:SF152">
    <property type="entry name" value="SHORT-CHAIN DEHYDROGENASE_REDUCTASE FAMILY PROTEIN"/>
    <property type="match status" value="1"/>
</dbReference>
<keyword evidence="4" id="KW-1185">Reference proteome</keyword>
<dbReference type="GeneID" id="7199901"/>
<dbReference type="InParanoid" id="B7FVN6"/>
<dbReference type="EMBL" id="CM000608">
    <property type="protein sequence ID" value="EEC49660.1"/>
    <property type="molecule type" value="Genomic_DNA"/>
</dbReference>
<reference evidence="4" key="2">
    <citation type="submission" date="2008-08" db="EMBL/GenBank/DDBJ databases">
        <authorList>
            <consortium name="Diatom Consortium"/>
            <person name="Grigoriev I."/>
            <person name="Grimwood J."/>
            <person name="Kuo A."/>
            <person name="Otillar R.P."/>
            <person name="Salamov A."/>
            <person name="Detter J.C."/>
            <person name="Lindquist E."/>
            <person name="Shapiro H."/>
            <person name="Lucas S."/>
            <person name="Glavina del Rio T."/>
            <person name="Pitluck S."/>
            <person name="Rokhsar D."/>
            <person name="Bowler C."/>
        </authorList>
    </citation>
    <scope>GENOME REANNOTATION</scope>
    <source>
        <strain evidence="4">CCAP 1055/1</strain>
    </source>
</reference>
<sequence length="344" mass="38058">METLDQLATRLKSTRTNTSGLTILITGATRINPLNRIILVGRTQAKADIARNEVITVLPKDEGHEENVIALACDHCSLNSVKPFEAELRAKLKETYRVEKWAMNGIDVLCLNAAVLVPQGSEPEFTVDNLEVTFQTNYLTPFLVGNCVLDLLNPGGRVVVATSGLHVGQTLNFDGMIDDESGSAKKEFSMIDDSEFHFKQCYTLSKVCNVAYCLELNRILQPRGIVANCFSPGLMTTSGLFRHQCYSGDSGTFVQNKHVLMKEKTVEWGAGALVFMVLADMSGRRGGEFWRDSNSTKGAKAIYGKEFCPCAISEESISQEKRTQLWRLSCELAGIPCDHNQIEY</sequence>
<comment type="similarity">
    <text evidence="1">Belongs to the short-chain dehydrogenases/reductases (SDR) family.</text>
</comment>
<dbReference type="eggNOG" id="KOG1208">
    <property type="taxonomic scope" value="Eukaryota"/>
</dbReference>
<dbReference type="STRING" id="556484.B7FVN6"/>